<accession>A0A0E9X3Y8</accession>
<organism evidence="1">
    <name type="scientific">Anguilla anguilla</name>
    <name type="common">European freshwater eel</name>
    <name type="synonym">Muraena anguilla</name>
    <dbReference type="NCBI Taxonomy" id="7936"/>
    <lineage>
        <taxon>Eukaryota</taxon>
        <taxon>Metazoa</taxon>
        <taxon>Chordata</taxon>
        <taxon>Craniata</taxon>
        <taxon>Vertebrata</taxon>
        <taxon>Euteleostomi</taxon>
        <taxon>Actinopterygii</taxon>
        <taxon>Neopterygii</taxon>
        <taxon>Teleostei</taxon>
        <taxon>Anguilliformes</taxon>
        <taxon>Anguillidae</taxon>
        <taxon>Anguilla</taxon>
    </lineage>
</organism>
<proteinExistence type="predicted"/>
<name>A0A0E9X3Y8_ANGAN</name>
<dbReference type="AlphaFoldDB" id="A0A0E9X3Y8"/>
<reference evidence="1" key="1">
    <citation type="submission" date="2014-11" db="EMBL/GenBank/DDBJ databases">
        <authorList>
            <person name="Amaro Gonzalez C."/>
        </authorList>
    </citation>
    <scope>NUCLEOTIDE SEQUENCE</scope>
</reference>
<evidence type="ECO:0000313" key="1">
    <source>
        <dbReference type="EMBL" id="JAH97284.1"/>
    </source>
</evidence>
<dbReference type="EMBL" id="GBXM01011293">
    <property type="protein sequence ID" value="JAH97284.1"/>
    <property type="molecule type" value="Transcribed_RNA"/>
</dbReference>
<reference evidence="1" key="2">
    <citation type="journal article" date="2015" name="Fish Shellfish Immunol.">
        <title>Early steps in the European eel (Anguilla anguilla)-Vibrio vulnificus interaction in the gills: Role of the RtxA13 toxin.</title>
        <authorList>
            <person name="Callol A."/>
            <person name="Pajuelo D."/>
            <person name="Ebbesson L."/>
            <person name="Teles M."/>
            <person name="MacKenzie S."/>
            <person name="Amaro C."/>
        </authorList>
    </citation>
    <scope>NUCLEOTIDE SEQUENCE</scope>
</reference>
<protein>
    <submittedName>
        <fullName evidence="1">Uncharacterized protein</fullName>
    </submittedName>
</protein>
<sequence length="63" mass="7542">MQSVKKSSFFSEKVQDFMHELQINNFHVTQHKLPHCFILTDVLKLYDVSVILRIQMITVYMKL</sequence>